<keyword evidence="3" id="KW-0804">Transcription</keyword>
<dbReference type="SUPFAM" id="SSF46785">
    <property type="entry name" value="Winged helix' DNA-binding domain"/>
    <property type="match status" value="1"/>
</dbReference>
<dbReference type="InterPro" id="IPR012318">
    <property type="entry name" value="HTH_CRP"/>
</dbReference>
<evidence type="ECO:0000313" key="5">
    <source>
        <dbReference type="EMBL" id="MCK8779216.1"/>
    </source>
</evidence>
<comment type="caution">
    <text evidence="5">The sequence shown here is derived from an EMBL/GenBank/DDBJ whole genome shotgun (WGS) entry which is preliminary data.</text>
</comment>
<sequence>MSRPHFQNKLLALVPSAELEILYPLLEPIDLPKGFVIATAGEPIQYVYFLEQGLGSIVSVSRQGQKAEAGMFGYEGFAPTPPAVRSTVSFHDASLQAEGYGYRITIEALWAAMDRCREFSRLLARSSQNLATQVSYTALSNAVHQVNERLARWLLMSHDRLRQDEFLITHDYMALILAVRRPSVTTALHVLEERRFIRAERGCVTIRNRSAMEHYAQDAYGLPEEEYRHLFP</sequence>
<dbReference type="InterPro" id="IPR036388">
    <property type="entry name" value="WH-like_DNA-bd_sf"/>
</dbReference>
<dbReference type="InterPro" id="IPR018490">
    <property type="entry name" value="cNMP-bd_dom_sf"/>
</dbReference>
<dbReference type="InterPro" id="IPR014710">
    <property type="entry name" value="RmlC-like_jellyroll"/>
</dbReference>
<evidence type="ECO:0000256" key="2">
    <source>
        <dbReference type="ARBA" id="ARBA00023125"/>
    </source>
</evidence>
<organism evidence="5 6">
    <name type="scientific">Neorhizobium turbinariae</name>
    <dbReference type="NCBI Taxonomy" id="2937795"/>
    <lineage>
        <taxon>Bacteria</taxon>
        <taxon>Pseudomonadati</taxon>
        <taxon>Pseudomonadota</taxon>
        <taxon>Alphaproteobacteria</taxon>
        <taxon>Hyphomicrobiales</taxon>
        <taxon>Rhizobiaceae</taxon>
        <taxon>Rhizobium/Agrobacterium group</taxon>
        <taxon>Neorhizobium</taxon>
    </lineage>
</organism>
<name>A0ABT0IMW7_9HYPH</name>
<keyword evidence="1" id="KW-0805">Transcription regulation</keyword>
<dbReference type="InterPro" id="IPR036390">
    <property type="entry name" value="WH_DNA-bd_sf"/>
</dbReference>
<dbReference type="SUPFAM" id="SSF51206">
    <property type="entry name" value="cAMP-binding domain-like"/>
    <property type="match status" value="1"/>
</dbReference>
<proteinExistence type="predicted"/>
<reference evidence="5 6" key="1">
    <citation type="submission" date="2022-04" db="EMBL/GenBank/DDBJ databases">
        <title>Rhizobium coralii sp. nov., isolated from coral Turbinaria peltata.</title>
        <authorList>
            <person name="Sun H."/>
        </authorList>
    </citation>
    <scope>NUCLEOTIDE SEQUENCE [LARGE SCALE GENOMIC DNA]</scope>
    <source>
        <strain evidence="5 6">NTR19</strain>
    </source>
</reference>
<evidence type="ECO:0000259" key="4">
    <source>
        <dbReference type="Pfam" id="PF13545"/>
    </source>
</evidence>
<dbReference type="Pfam" id="PF13545">
    <property type="entry name" value="HTH_Crp_2"/>
    <property type="match status" value="1"/>
</dbReference>
<protein>
    <submittedName>
        <fullName evidence="5">Crp/Fnr family transcriptional regulator</fullName>
    </submittedName>
</protein>
<dbReference type="Proteomes" id="UP001202827">
    <property type="component" value="Unassembled WGS sequence"/>
</dbReference>
<dbReference type="RefSeq" id="WP_248681994.1">
    <property type="nucleotide sequence ID" value="NZ_JALPRY010000004.1"/>
</dbReference>
<accession>A0ABT0IMW7</accession>
<evidence type="ECO:0000256" key="1">
    <source>
        <dbReference type="ARBA" id="ARBA00023015"/>
    </source>
</evidence>
<gene>
    <name evidence="5" type="ORF">M0654_04380</name>
</gene>
<evidence type="ECO:0000313" key="6">
    <source>
        <dbReference type="Proteomes" id="UP001202827"/>
    </source>
</evidence>
<dbReference type="EMBL" id="JALPRY010000004">
    <property type="protein sequence ID" value="MCK8779216.1"/>
    <property type="molecule type" value="Genomic_DNA"/>
</dbReference>
<keyword evidence="6" id="KW-1185">Reference proteome</keyword>
<evidence type="ECO:0000256" key="3">
    <source>
        <dbReference type="ARBA" id="ARBA00023163"/>
    </source>
</evidence>
<dbReference type="Gene3D" id="2.60.120.10">
    <property type="entry name" value="Jelly Rolls"/>
    <property type="match status" value="1"/>
</dbReference>
<dbReference type="Gene3D" id="1.10.10.10">
    <property type="entry name" value="Winged helix-like DNA-binding domain superfamily/Winged helix DNA-binding domain"/>
    <property type="match status" value="1"/>
</dbReference>
<keyword evidence="2" id="KW-0238">DNA-binding</keyword>
<feature type="domain" description="HTH crp-type" evidence="4">
    <location>
        <begin position="148"/>
        <end position="214"/>
    </location>
</feature>